<dbReference type="Pfam" id="PF07873">
    <property type="entry name" value="YabP"/>
    <property type="match status" value="1"/>
</dbReference>
<keyword evidence="3" id="KW-1185">Reference proteome</keyword>
<evidence type="ECO:0000313" key="3">
    <source>
        <dbReference type="Proteomes" id="UP001071230"/>
    </source>
</evidence>
<dbReference type="EMBL" id="LR746496">
    <property type="protein sequence ID" value="CAA7599902.1"/>
    <property type="molecule type" value="Genomic_DNA"/>
</dbReference>
<gene>
    <name evidence="1" type="ORF">DEACI_0536</name>
    <name evidence="2" type="ORF">DEACI_3436</name>
</gene>
<evidence type="ECO:0000313" key="2">
    <source>
        <dbReference type="EMBL" id="CEJ08954.1"/>
    </source>
</evidence>
<dbReference type="Proteomes" id="UP000836597">
    <property type="component" value="Chromosome"/>
</dbReference>
<sequence>MKQKHVGGMGEVEKQKGHRLVLQDRGNMTLTGIHKVQTFDPKEIVLETEQGLLHVKGEKLDIKQLDLPNGVVEINGRVDALIYPRQTGAGGREGFLGRIFK</sequence>
<proteinExistence type="predicted"/>
<dbReference type="KEGG" id="aacx:DEACI_0536"/>
<dbReference type="PIRSF" id="PIRSF011576">
    <property type="entry name" value="YabP"/>
    <property type="match status" value="1"/>
</dbReference>
<dbReference type="GO" id="GO:0030435">
    <property type="term" value="P:sporulation resulting in formation of a cellular spore"/>
    <property type="evidence" value="ECO:0007669"/>
    <property type="project" value="InterPro"/>
</dbReference>
<organism evidence="1">
    <name type="scientific">Acididesulfobacillus acetoxydans</name>
    <dbReference type="NCBI Taxonomy" id="1561005"/>
    <lineage>
        <taxon>Bacteria</taxon>
        <taxon>Bacillati</taxon>
        <taxon>Bacillota</taxon>
        <taxon>Clostridia</taxon>
        <taxon>Eubacteriales</taxon>
        <taxon>Peptococcaceae</taxon>
        <taxon>Acididesulfobacillus</taxon>
    </lineage>
</organism>
<dbReference type="InterPro" id="IPR038705">
    <property type="entry name" value="YabP_sf"/>
</dbReference>
<dbReference type="InterPro" id="IPR022476">
    <property type="entry name" value="Spore_YabP/YqfC"/>
</dbReference>
<name>A0A8S0WE71_9FIRM</name>
<reference evidence="1" key="2">
    <citation type="submission" date="2020-01" db="EMBL/GenBank/DDBJ databases">
        <authorList>
            <person name="Hornung B."/>
        </authorList>
    </citation>
    <scope>NUCLEOTIDE SEQUENCE</scope>
    <source>
        <strain evidence="1">PacBioINE</strain>
    </source>
</reference>
<dbReference type="RefSeq" id="WP_240983653.1">
    <property type="nucleotide sequence ID" value="NZ_CDGJ01000105.1"/>
</dbReference>
<reference evidence="2" key="1">
    <citation type="submission" date="2014-11" db="EMBL/GenBank/DDBJ databases">
        <authorList>
            <person name="Hornung B.V."/>
        </authorList>
    </citation>
    <scope>NUCLEOTIDE SEQUENCE</scope>
    <source>
        <strain evidence="2">INE</strain>
    </source>
</reference>
<dbReference type="EMBL" id="CDGJ01000105">
    <property type="protein sequence ID" value="CEJ08954.1"/>
    <property type="molecule type" value="Genomic_DNA"/>
</dbReference>
<dbReference type="Proteomes" id="UP001071230">
    <property type="component" value="Unassembled WGS sequence"/>
</dbReference>
<dbReference type="NCBIfam" id="TIGR02892">
    <property type="entry name" value="spore_yabP"/>
    <property type="match status" value="1"/>
</dbReference>
<accession>A0A8S0WE71</accession>
<protein>
    <submittedName>
        <fullName evidence="1 2">Sporulation protein YabP</fullName>
    </submittedName>
</protein>
<evidence type="ECO:0000313" key="1">
    <source>
        <dbReference type="EMBL" id="CAA7599902.1"/>
    </source>
</evidence>
<dbReference type="AlphaFoldDB" id="A0A8S0WE71"/>
<dbReference type="Gene3D" id="2.60.40.2000">
    <property type="match status" value="1"/>
</dbReference>
<dbReference type="InterPro" id="IPR012504">
    <property type="entry name" value="Spore_YabP"/>
</dbReference>